<organism evidence="7 8">
    <name type="scientific">Streptomyces glebosus</name>
    <dbReference type="NCBI Taxonomy" id="249580"/>
    <lineage>
        <taxon>Bacteria</taxon>
        <taxon>Bacillati</taxon>
        <taxon>Actinomycetota</taxon>
        <taxon>Actinomycetes</taxon>
        <taxon>Kitasatosporales</taxon>
        <taxon>Streptomycetaceae</taxon>
        <taxon>Streptomyces</taxon>
    </lineage>
</organism>
<dbReference type="PANTHER" id="PTHR43687:SF1">
    <property type="entry name" value="FERREDOXIN III"/>
    <property type="match status" value="1"/>
</dbReference>
<dbReference type="InterPro" id="IPR050572">
    <property type="entry name" value="Fe-S_Ferredoxin"/>
</dbReference>
<proteinExistence type="predicted"/>
<name>A0A640SR90_9ACTN</name>
<feature type="domain" description="4Fe-4S ferredoxin-type" evidence="6">
    <location>
        <begin position="1"/>
        <end position="30"/>
    </location>
</feature>
<dbReference type="Pfam" id="PF13187">
    <property type="entry name" value="Fer4_9"/>
    <property type="match status" value="1"/>
</dbReference>
<dbReference type="InterPro" id="IPR017900">
    <property type="entry name" value="4Fe4S_Fe_S_CS"/>
</dbReference>
<dbReference type="Gene3D" id="3.30.70.20">
    <property type="match status" value="1"/>
</dbReference>
<sequence>MIELVSAERCIACDKCIKICPTNVFDRGEDGVPVLTRHTDCQTCFQCEANCPADALYVAPQTYPLPADDPTVRDEDGLDQAGLLGSYRRSIGWGRGRTPGAQLAVGPPLNPPGSKETSLPITS</sequence>
<keyword evidence="2" id="KW-0479">Metal-binding</keyword>
<evidence type="ECO:0000313" key="7">
    <source>
        <dbReference type="EMBL" id="GFE11985.1"/>
    </source>
</evidence>
<dbReference type="EMBL" id="BLIO01000001">
    <property type="protein sequence ID" value="GFE11985.1"/>
    <property type="molecule type" value="Genomic_DNA"/>
</dbReference>
<keyword evidence="8" id="KW-1185">Reference proteome</keyword>
<evidence type="ECO:0000256" key="4">
    <source>
        <dbReference type="ARBA" id="ARBA00023014"/>
    </source>
</evidence>
<gene>
    <name evidence="7" type="ORF">Sgleb_00320</name>
</gene>
<dbReference type="RefSeq" id="WP_190144637.1">
    <property type="nucleotide sequence ID" value="NZ_BLIO01000001.1"/>
</dbReference>
<dbReference type="PANTHER" id="PTHR43687">
    <property type="entry name" value="ADENYLYLSULFATE REDUCTASE, BETA SUBUNIT"/>
    <property type="match status" value="1"/>
</dbReference>
<evidence type="ECO:0000256" key="1">
    <source>
        <dbReference type="ARBA" id="ARBA00022485"/>
    </source>
</evidence>
<evidence type="ECO:0000259" key="6">
    <source>
        <dbReference type="PROSITE" id="PS51379"/>
    </source>
</evidence>
<dbReference type="GO" id="GO:0046872">
    <property type="term" value="F:metal ion binding"/>
    <property type="evidence" value="ECO:0007669"/>
    <property type="project" value="UniProtKB-KW"/>
</dbReference>
<dbReference type="Proteomes" id="UP000430079">
    <property type="component" value="Unassembled WGS sequence"/>
</dbReference>
<accession>A0A640SR90</accession>
<keyword evidence="4" id="KW-0411">Iron-sulfur</keyword>
<evidence type="ECO:0000313" key="8">
    <source>
        <dbReference type="Proteomes" id="UP000430079"/>
    </source>
</evidence>
<dbReference type="SUPFAM" id="SSF54862">
    <property type="entry name" value="4Fe-4S ferredoxins"/>
    <property type="match status" value="1"/>
</dbReference>
<dbReference type="AlphaFoldDB" id="A0A640SR90"/>
<keyword evidence="3" id="KW-0408">Iron</keyword>
<protein>
    <submittedName>
        <fullName evidence="7">Ferredoxin</fullName>
    </submittedName>
</protein>
<dbReference type="PROSITE" id="PS51379">
    <property type="entry name" value="4FE4S_FER_2"/>
    <property type="match status" value="2"/>
</dbReference>
<dbReference type="GO" id="GO:0051539">
    <property type="term" value="F:4 iron, 4 sulfur cluster binding"/>
    <property type="evidence" value="ECO:0007669"/>
    <property type="project" value="UniProtKB-KW"/>
</dbReference>
<dbReference type="PROSITE" id="PS00198">
    <property type="entry name" value="4FE4S_FER_1"/>
    <property type="match status" value="2"/>
</dbReference>
<feature type="domain" description="4Fe-4S ferredoxin-type" evidence="6">
    <location>
        <begin position="31"/>
        <end position="61"/>
    </location>
</feature>
<evidence type="ECO:0000256" key="5">
    <source>
        <dbReference type="SAM" id="MobiDB-lite"/>
    </source>
</evidence>
<feature type="region of interest" description="Disordered" evidence="5">
    <location>
        <begin position="89"/>
        <end position="123"/>
    </location>
</feature>
<keyword evidence="1" id="KW-0004">4Fe-4S</keyword>
<comment type="caution">
    <text evidence="7">The sequence shown here is derived from an EMBL/GenBank/DDBJ whole genome shotgun (WGS) entry which is preliminary data.</text>
</comment>
<reference evidence="7 8" key="1">
    <citation type="submission" date="2019-12" db="EMBL/GenBank/DDBJ databases">
        <title>Whole genome shotgun sequence of Streptomyces hygroscopicus subsp. glebosus NBRC 13786.</title>
        <authorList>
            <person name="Ichikawa N."/>
            <person name="Kimura A."/>
            <person name="Kitahashi Y."/>
            <person name="Komaki H."/>
            <person name="Tamura T."/>
        </authorList>
    </citation>
    <scope>NUCLEOTIDE SEQUENCE [LARGE SCALE GENOMIC DNA]</scope>
    <source>
        <strain evidence="7 8">NBRC 13786</strain>
    </source>
</reference>
<evidence type="ECO:0000256" key="2">
    <source>
        <dbReference type="ARBA" id="ARBA00022723"/>
    </source>
</evidence>
<dbReference type="InterPro" id="IPR017896">
    <property type="entry name" value="4Fe4S_Fe-S-bd"/>
</dbReference>
<evidence type="ECO:0000256" key="3">
    <source>
        <dbReference type="ARBA" id="ARBA00023004"/>
    </source>
</evidence>